<feature type="compositionally biased region" description="Polar residues" evidence="1">
    <location>
        <begin position="1"/>
        <end position="13"/>
    </location>
</feature>
<dbReference type="OrthoDB" id="2385723at2759"/>
<protein>
    <submittedName>
        <fullName evidence="3">17714_t:CDS:1</fullName>
    </submittedName>
</protein>
<dbReference type="Proteomes" id="UP000789342">
    <property type="component" value="Unassembled WGS sequence"/>
</dbReference>
<dbReference type="Gene3D" id="1.10.510.10">
    <property type="entry name" value="Transferase(Phosphotransferase) domain 1"/>
    <property type="match status" value="1"/>
</dbReference>
<feature type="domain" description="Protein kinase" evidence="2">
    <location>
        <begin position="293"/>
        <end position="546"/>
    </location>
</feature>
<feature type="non-terminal residue" evidence="3">
    <location>
        <position position="1"/>
    </location>
</feature>
<dbReference type="InterPro" id="IPR008266">
    <property type="entry name" value="Tyr_kinase_AS"/>
</dbReference>
<dbReference type="InterPro" id="IPR011009">
    <property type="entry name" value="Kinase-like_dom_sf"/>
</dbReference>
<keyword evidence="4" id="KW-1185">Reference proteome</keyword>
<dbReference type="SMART" id="SM00220">
    <property type="entry name" value="S_TKc"/>
    <property type="match status" value="1"/>
</dbReference>
<dbReference type="InterPro" id="IPR000719">
    <property type="entry name" value="Prot_kinase_dom"/>
</dbReference>
<feature type="region of interest" description="Disordered" evidence="1">
    <location>
        <begin position="1"/>
        <end position="27"/>
    </location>
</feature>
<name>A0A9N9AR30_9GLOM</name>
<gene>
    <name evidence="3" type="ORF">AMORRO_LOCUS5047</name>
</gene>
<dbReference type="Pfam" id="PF00069">
    <property type="entry name" value="Pkinase"/>
    <property type="match status" value="1"/>
</dbReference>
<feature type="compositionally biased region" description="Basic and acidic residues" evidence="1">
    <location>
        <begin position="15"/>
        <end position="25"/>
    </location>
</feature>
<evidence type="ECO:0000259" key="2">
    <source>
        <dbReference type="PROSITE" id="PS50011"/>
    </source>
</evidence>
<evidence type="ECO:0000313" key="4">
    <source>
        <dbReference type="Proteomes" id="UP000789342"/>
    </source>
</evidence>
<reference evidence="3" key="1">
    <citation type="submission" date="2021-06" db="EMBL/GenBank/DDBJ databases">
        <authorList>
            <person name="Kallberg Y."/>
            <person name="Tangrot J."/>
            <person name="Rosling A."/>
        </authorList>
    </citation>
    <scope>NUCLEOTIDE SEQUENCE</scope>
    <source>
        <strain evidence="3">CL551</strain>
    </source>
</reference>
<sequence length="546" mass="62362">MQCTSTSQYTGSKASDADMSKKEETFDQILVHQRKSKHPRKFPGKEISLLPSVEEVEKWKRNDVTTYLNTMKESLDLDDKDIQKITDQKVASLAFLRLTAEKLISSPYNLPGGPAEEQAPATQAIQLQLETEKRKRVETELSRVEIELLLEREKRLRVDVEHKASIYYYESILYATTHGLARMWEQMNPIHRQMLWFGPAIEPLMFDQPPTAVDSHQLKFLDGKAPDSAIHTKGYSLTSHTVEAIGEIKCRGNCFTNTYQVQVLRYAILILNHQKNRNQITGFLTNCHHIMFIEVSREVNDRLYSISYSSQMNLSNQITTRYLRGLLSTIQYHPTTGLKVDLDDMIASTPTSTIFSVVDNKNAVVKLVNQPDLLNNEIRILKKLGQISGIIELIDSSTNAMLLQPRAGESFKDSLHHVSSLVEIVDALYRCHQIHIVHGDVRLTNILVDEEDRLILVDFGCGSIVGEQWNYCGLKLPFRSLRLMKSKSPILIQPQDDLFMPVQSLYLHLHHKEVLATIIDLSDPSDVLGFWEKVFSDDLWGKMRVS</sequence>
<dbReference type="PROSITE" id="PS00109">
    <property type="entry name" value="PROTEIN_KINASE_TYR"/>
    <property type="match status" value="1"/>
</dbReference>
<comment type="caution">
    <text evidence="3">The sequence shown here is derived from an EMBL/GenBank/DDBJ whole genome shotgun (WGS) entry which is preliminary data.</text>
</comment>
<dbReference type="PROSITE" id="PS50011">
    <property type="entry name" value="PROTEIN_KINASE_DOM"/>
    <property type="match status" value="1"/>
</dbReference>
<proteinExistence type="predicted"/>
<dbReference type="EMBL" id="CAJVPV010002923">
    <property type="protein sequence ID" value="CAG8539258.1"/>
    <property type="molecule type" value="Genomic_DNA"/>
</dbReference>
<dbReference type="GO" id="GO:0004672">
    <property type="term" value="F:protein kinase activity"/>
    <property type="evidence" value="ECO:0007669"/>
    <property type="project" value="InterPro"/>
</dbReference>
<dbReference type="AlphaFoldDB" id="A0A9N9AR30"/>
<evidence type="ECO:0000313" key="3">
    <source>
        <dbReference type="EMBL" id="CAG8539258.1"/>
    </source>
</evidence>
<organism evidence="3 4">
    <name type="scientific">Acaulospora morrowiae</name>
    <dbReference type="NCBI Taxonomy" id="94023"/>
    <lineage>
        <taxon>Eukaryota</taxon>
        <taxon>Fungi</taxon>
        <taxon>Fungi incertae sedis</taxon>
        <taxon>Mucoromycota</taxon>
        <taxon>Glomeromycotina</taxon>
        <taxon>Glomeromycetes</taxon>
        <taxon>Diversisporales</taxon>
        <taxon>Acaulosporaceae</taxon>
        <taxon>Acaulospora</taxon>
    </lineage>
</organism>
<dbReference type="Gene3D" id="1.10.150.50">
    <property type="entry name" value="Transcription Factor, Ets-1"/>
    <property type="match status" value="1"/>
</dbReference>
<dbReference type="SUPFAM" id="SSF56112">
    <property type="entry name" value="Protein kinase-like (PK-like)"/>
    <property type="match status" value="1"/>
</dbReference>
<accession>A0A9N9AR30</accession>
<dbReference type="GO" id="GO:0005524">
    <property type="term" value="F:ATP binding"/>
    <property type="evidence" value="ECO:0007669"/>
    <property type="project" value="InterPro"/>
</dbReference>
<dbReference type="InterPro" id="IPR013761">
    <property type="entry name" value="SAM/pointed_sf"/>
</dbReference>
<evidence type="ECO:0000256" key="1">
    <source>
        <dbReference type="SAM" id="MobiDB-lite"/>
    </source>
</evidence>